<dbReference type="Proteomes" id="UP000240418">
    <property type="component" value="Unassembled WGS sequence"/>
</dbReference>
<protein>
    <submittedName>
        <fullName evidence="1">Uncharacterized protein</fullName>
    </submittedName>
</protein>
<dbReference type="AlphaFoldDB" id="A0A2P8FJD4"/>
<dbReference type="RefSeq" id="WP_106606543.1">
    <property type="nucleotide sequence ID" value="NZ_PYGJ01000001.1"/>
</dbReference>
<evidence type="ECO:0000313" key="1">
    <source>
        <dbReference type="EMBL" id="PSL21824.1"/>
    </source>
</evidence>
<comment type="caution">
    <text evidence="1">The sequence shown here is derived from an EMBL/GenBank/DDBJ whole genome shotgun (WGS) entry which is preliminary data.</text>
</comment>
<organism evidence="1 2">
    <name type="scientific">Shimia abyssi</name>
    <dbReference type="NCBI Taxonomy" id="1662395"/>
    <lineage>
        <taxon>Bacteria</taxon>
        <taxon>Pseudomonadati</taxon>
        <taxon>Pseudomonadota</taxon>
        <taxon>Alphaproteobacteria</taxon>
        <taxon>Rhodobacterales</taxon>
        <taxon>Roseobacteraceae</taxon>
    </lineage>
</organism>
<proteinExistence type="predicted"/>
<accession>A0A2P8FJD4</accession>
<dbReference type="OrthoDB" id="8454849at2"/>
<keyword evidence="2" id="KW-1185">Reference proteome</keyword>
<dbReference type="EMBL" id="PYGJ01000001">
    <property type="protein sequence ID" value="PSL21824.1"/>
    <property type="molecule type" value="Genomic_DNA"/>
</dbReference>
<sequence>MSEVFDKLIESARFFGVEAVKNAVEAHTKDPSRWPLAMLHLVTSFELASKALLAKQHPAFVSEKVEGGEKTVSIQGAFERLQRPEIYGLRLSEKDKKRIFGAVKIRNGIAHGLGTSNAASTEAKFFEVFAYLRDFLSFHLKLNILDEVERKTAVKLLSIKKQVHELEKRATNNLDATELVWYCQECDKDFMVEREGEFLCLYCHWEEPLNACQRCSISIPEWELLNAEELFEWEFSEEKAELITNYGIGEDRVCPSCFKELQEEVDTMAREEEWRYAEEEYQYYLSTKG</sequence>
<gene>
    <name evidence="1" type="ORF">CLV88_101248</name>
</gene>
<evidence type="ECO:0000313" key="2">
    <source>
        <dbReference type="Proteomes" id="UP000240418"/>
    </source>
</evidence>
<name>A0A2P8FJD4_9RHOB</name>
<reference evidence="1 2" key="1">
    <citation type="submission" date="2018-03" db="EMBL/GenBank/DDBJ databases">
        <title>Genomic Encyclopedia of Archaeal and Bacterial Type Strains, Phase II (KMG-II): from individual species to whole genera.</title>
        <authorList>
            <person name="Goeker M."/>
        </authorList>
    </citation>
    <scope>NUCLEOTIDE SEQUENCE [LARGE SCALE GENOMIC DNA]</scope>
    <source>
        <strain evidence="1 2">DSM 100673</strain>
    </source>
</reference>